<dbReference type="PANTHER" id="PTHR30024:SF47">
    <property type="entry name" value="TAURINE-BINDING PERIPLASMIC PROTEIN"/>
    <property type="match status" value="1"/>
</dbReference>
<evidence type="ECO:0000256" key="4">
    <source>
        <dbReference type="ARBA" id="ARBA00023139"/>
    </source>
</evidence>
<dbReference type="InterPro" id="IPR015168">
    <property type="entry name" value="SsuA/THI5"/>
</dbReference>
<dbReference type="InterPro" id="IPR001638">
    <property type="entry name" value="Solute-binding_3/MltF_N"/>
</dbReference>
<organism evidence="8 9">
    <name type="scientific">Neobacillus bataviensis</name>
    <dbReference type="NCBI Taxonomy" id="220685"/>
    <lineage>
        <taxon>Bacteria</taxon>
        <taxon>Bacillati</taxon>
        <taxon>Bacillota</taxon>
        <taxon>Bacilli</taxon>
        <taxon>Bacillales</taxon>
        <taxon>Bacillaceae</taxon>
        <taxon>Neobacillus</taxon>
    </lineage>
</organism>
<dbReference type="Pfam" id="PF09084">
    <property type="entry name" value="NMT1"/>
    <property type="match status" value="1"/>
</dbReference>
<dbReference type="PROSITE" id="PS51257">
    <property type="entry name" value="PROKAR_LIPOPROTEIN"/>
    <property type="match status" value="1"/>
</dbReference>
<evidence type="ECO:0000313" key="8">
    <source>
        <dbReference type="EMBL" id="TWE05182.1"/>
    </source>
</evidence>
<dbReference type="AlphaFoldDB" id="A0A561DP96"/>
<evidence type="ECO:0000313" key="9">
    <source>
        <dbReference type="Proteomes" id="UP000319671"/>
    </source>
</evidence>
<evidence type="ECO:0000256" key="1">
    <source>
        <dbReference type="ARBA" id="ARBA00004418"/>
    </source>
</evidence>
<dbReference type="GO" id="GO:0042597">
    <property type="term" value="C:periplasmic space"/>
    <property type="evidence" value="ECO:0007669"/>
    <property type="project" value="UniProtKB-SubCell"/>
</dbReference>
<reference evidence="8 9" key="1">
    <citation type="submission" date="2019-06" db="EMBL/GenBank/DDBJ databases">
        <title>Sorghum-associated microbial communities from plants grown in Nebraska, USA.</title>
        <authorList>
            <person name="Schachtman D."/>
        </authorList>
    </citation>
    <scope>NUCLEOTIDE SEQUENCE [LARGE SCALE GENOMIC DNA]</scope>
    <source>
        <strain evidence="8 9">2482</strain>
    </source>
</reference>
<sequence length="341" mass="37028">MKKKKLKSSIILFSLFSSLLIAGCSNSSKETSGRTKAAGSETNAIRMAIDTAAGGSLQFRQAEKQGFFKDSNVDAKLSNFAMGVDTINAVLTEQADTGIAADYVAINSLAKGDLVIVATLTRGNDKTSKANQLLANGNIKSAADLKGKKIGVNKGTVNEYVWAQYLKAHDLSEKDITYVPYSTPDEAIVGVKKGDIDAVWISGALLEKFKSIEGVHQIDDLTGAGITIDSYLLAKKSLVEENPKAVENALKALNEGVQYVQNHKEETAKLAFEQLKLPEDGVLKDLDRNNYVLGFTKEDANHLEEMKSWMEEKGILSKSFSLDDKLSLDPLKKALPESVNY</sequence>
<dbReference type="PANTHER" id="PTHR30024">
    <property type="entry name" value="ALIPHATIC SULFONATES-BINDING PROTEIN-RELATED"/>
    <property type="match status" value="1"/>
</dbReference>
<feature type="chain" id="PRO_5038393638" evidence="6">
    <location>
        <begin position="23"/>
        <end position="341"/>
    </location>
</feature>
<evidence type="ECO:0000256" key="3">
    <source>
        <dbReference type="ARBA" id="ARBA00022729"/>
    </source>
</evidence>
<protein>
    <submittedName>
        <fullName evidence="8">ABC-type nitrate/sulfonate/bicarbonate transport system substrate-binding protein</fullName>
    </submittedName>
</protein>
<evidence type="ECO:0000256" key="5">
    <source>
        <dbReference type="ARBA" id="ARBA00023288"/>
    </source>
</evidence>
<accession>A0A561DP96</accession>
<gene>
    <name evidence="8" type="ORF">FB550_103359</name>
</gene>
<keyword evidence="9" id="KW-1185">Reference proteome</keyword>
<feature type="domain" description="Solute-binding protein family 3/N-terminal" evidence="7">
    <location>
        <begin position="44"/>
        <end position="263"/>
    </location>
</feature>
<comment type="subcellular location">
    <subcellularLocation>
        <location evidence="1">Periplasm</location>
    </subcellularLocation>
</comment>
<dbReference type="SUPFAM" id="SSF53850">
    <property type="entry name" value="Periplasmic binding protein-like II"/>
    <property type="match status" value="1"/>
</dbReference>
<feature type="signal peptide" evidence="6">
    <location>
        <begin position="1"/>
        <end position="22"/>
    </location>
</feature>
<dbReference type="SMART" id="SM00062">
    <property type="entry name" value="PBPb"/>
    <property type="match status" value="1"/>
</dbReference>
<evidence type="ECO:0000256" key="6">
    <source>
        <dbReference type="SAM" id="SignalP"/>
    </source>
</evidence>
<dbReference type="RefSeq" id="WP_144563814.1">
    <property type="nucleotide sequence ID" value="NZ_VIVN01000003.1"/>
</dbReference>
<name>A0A561DP96_9BACI</name>
<keyword evidence="4" id="KW-0564">Palmitate</keyword>
<evidence type="ECO:0000259" key="7">
    <source>
        <dbReference type="SMART" id="SM00062"/>
    </source>
</evidence>
<evidence type="ECO:0000256" key="2">
    <source>
        <dbReference type="ARBA" id="ARBA00010742"/>
    </source>
</evidence>
<keyword evidence="3 6" id="KW-0732">Signal</keyword>
<proteinExistence type="inferred from homology"/>
<dbReference type="Gene3D" id="3.40.190.10">
    <property type="entry name" value="Periplasmic binding protein-like II"/>
    <property type="match status" value="2"/>
</dbReference>
<comment type="caution">
    <text evidence="8">The sequence shown here is derived from an EMBL/GenBank/DDBJ whole genome shotgun (WGS) entry which is preliminary data.</text>
</comment>
<comment type="similarity">
    <text evidence="2">Belongs to the bacterial solute-binding protein SsuA/TauA family.</text>
</comment>
<dbReference type="CDD" id="cd01008">
    <property type="entry name" value="PBP2_NrtA_SsuA_CpmA_like"/>
    <property type="match status" value="1"/>
</dbReference>
<dbReference type="EMBL" id="VIVN01000003">
    <property type="protein sequence ID" value="TWE05182.1"/>
    <property type="molecule type" value="Genomic_DNA"/>
</dbReference>
<dbReference type="Proteomes" id="UP000319671">
    <property type="component" value="Unassembled WGS sequence"/>
</dbReference>
<keyword evidence="5" id="KW-0449">Lipoprotein</keyword>